<comment type="caution">
    <text evidence="3">The sequence shown here is derived from an EMBL/GenBank/DDBJ whole genome shotgun (WGS) entry which is preliminary data.</text>
</comment>
<proteinExistence type="predicted"/>
<evidence type="ECO:0000256" key="2">
    <source>
        <dbReference type="SAM" id="Phobius"/>
    </source>
</evidence>
<dbReference type="EMBL" id="JAROAV010000008">
    <property type="protein sequence ID" value="MDF8263031.1"/>
    <property type="molecule type" value="Genomic_DNA"/>
</dbReference>
<gene>
    <name evidence="3" type="ORF">P4R38_02075</name>
</gene>
<dbReference type="Proteomes" id="UP001528912">
    <property type="component" value="Unassembled WGS sequence"/>
</dbReference>
<evidence type="ECO:0000313" key="3">
    <source>
        <dbReference type="EMBL" id="MDF8263031.1"/>
    </source>
</evidence>
<feature type="compositionally biased region" description="Basic and acidic residues" evidence="1">
    <location>
        <begin position="66"/>
        <end position="87"/>
    </location>
</feature>
<keyword evidence="4" id="KW-1185">Reference proteome</keyword>
<dbReference type="RefSeq" id="WP_275239674.1">
    <property type="nucleotide sequence ID" value="NZ_JARFJC010000043.1"/>
</dbReference>
<name>A0ABT6C311_9MICO</name>
<evidence type="ECO:0000313" key="4">
    <source>
        <dbReference type="Proteomes" id="UP001528912"/>
    </source>
</evidence>
<evidence type="ECO:0000256" key="1">
    <source>
        <dbReference type="SAM" id="MobiDB-lite"/>
    </source>
</evidence>
<feature type="region of interest" description="Disordered" evidence="1">
    <location>
        <begin position="58"/>
        <end position="87"/>
    </location>
</feature>
<organism evidence="3 4">
    <name type="scientific">Luteipulveratus flavus</name>
    <dbReference type="NCBI Taxonomy" id="3031728"/>
    <lineage>
        <taxon>Bacteria</taxon>
        <taxon>Bacillati</taxon>
        <taxon>Actinomycetota</taxon>
        <taxon>Actinomycetes</taxon>
        <taxon>Micrococcales</taxon>
        <taxon>Dermacoccaceae</taxon>
        <taxon>Luteipulveratus</taxon>
    </lineage>
</organism>
<feature type="transmembrane region" description="Helical" evidence="2">
    <location>
        <begin position="23"/>
        <end position="43"/>
    </location>
</feature>
<sequence>MTRSVLLPHLAAASTGTSGGSKLFGFVVFVVLALGLFLLIRWVRPKVREQRHRAWESAGLLPEQVDPDRPRTEEGSESRPDGESQRR</sequence>
<protein>
    <submittedName>
        <fullName evidence="3">Uncharacterized protein</fullName>
    </submittedName>
</protein>
<keyword evidence="2" id="KW-0812">Transmembrane</keyword>
<accession>A0ABT6C311</accession>
<keyword evidence="2" id="KW-1133">Transmembrane helix</keyword>
<reference evidence="3 4" key="1">
    <citation type="submission" date="2023-03" db="EMBL/GenBank/DDBJ databases">
        <title>YIM 133296 draft genome.</title>
        <authorList>
            <person name="Xiong L."/>
        </authorList>
    </citation>
    <scope>NUCLEOTIDE SEQUENCE [LARGE SCALE GENOMIC DNA]</scope>
    <source>
        <strain evidence="3 4">YIM 133296</strain>
    </source>
</reference>
<keyword evidence="2" id="KW-0472">Membrane</keyword>